<dbReference type="InterPro" id="IPR004485">
    <property type="entry name" value="Cobalamin_biosynth_CobD/CbiB"/>
</dbReference>
<dbReference type="HAMAP" id="MF_00024">
    <property type="entry name" value="CobD_CbiB"/>
    <property type="match status" value="1"/>
</dbReference>
<evidence type="ECO:0000256" key="6">
    <source>
        <dbReference type="ARBA" id="ARBA00022692"/>
    </source>
</evidence>
<evidence type="ECO:0000313" key="11">
    <source>
        <dbReference type="Proteomes" id="UP001528912"/>
    </source>
</evidence>
<dbReference type="PANTHER" id="PTHR34308">
    <property type="entry name" value="COBALAMIN BIOSYNTHESIS PROTEIN CBIB"/>
    <property type="match status" value="1"/>
</dbReference>
<name>A0ABT6C674_9MICO</name>
<keyword evidence="8 9" id="KW-0472">Membrane</keyword>
<comment type="similarity">
    <text evidence="3 9">Belongs to the CobD/CbiB family.</text>
</comment>
<dbReference type="RefSeq" id="WP_277191917.1">
    <property type="nucleotide sequence ID" value="NZ_JAROAV010000028.1"/>
</dbReference>
<dbReference type="Proteomes" id="UP001528912">
    <property type="component" value="Unassembled WGS sequence"/>
</dbReference>
<evidence type="ECO:0000256" key="9">
    <source>
        <dbReference type="HAMAP-Rule" id="MF_00024"/>
    </source>
</evidence>
<evidence type="ECO:0000313" key="10">
    <source>
        <dbReference type="EMBL" id="MDF8264423.1"/>
    </source>
</evidence>
<dbReference type="NCBIfam" id="TIGR00380">
    <property type="entry name" value="cobal_cbiB"/>
    <property type="match status" value="1"/>
</dbReference>
<keyword evidence="4 9" id="KW-1003">Cell membrane</keyword>
<keyword evidence="11" id="KW-1185">Reference proteome</keyword>
<comment type="function">
    <text evidence="9">Converts cobyric acid to cobinamide by the addition of aminopropanol on the F carboxylic group.</text>
</comment>
<evidence type="ECO:0000256" key="1">
    <source>
        <dbReference type="ARBA" id="ARBA00004651"/>
    </source>
</evidence>
<comment type="subcellular location">
    <subcellularLocation>
        <location evidence="1 9">Cell membrane</location>
        <topology evidence="1 9">Multi-pass membrane protein</topology>
    </subcellularLocation>
</comment>
<keyword evidence="6 9" id="KW-0812">Transmembrane</keyword>
<keyword evidence="5 9" id="KW-0169">Cobalamin biosynthesis</keyword>
<dbReference type="PANTHER" id="PTHR34308:SF1">
    <property type="entry name" value="COBALAMIN BIOSYNTHESIS PROTEIN CBIB"/>
    <property type="match status" value="1"/>
</dbReference>
<proteinExistence type="inferred from homology"/>
<keyword evidence="7 9" id="KW-1133">Transmembrane helix</keyword>
<comment type="pathway">
    <text evidence="2 9">Cofactor biosynthesis; adenosylcobalamin biosynthesis.</text>
</comment>
<evidence type="ECO:0000256" key="8">
    <source>
        <dbReference type="ARBA" id="ARBA00023136"/>
    </source>
</evidence>
<evidence type="ECO:0000256" key="7">
    <source>
        <dbReference type="ARBA" id="ARBA00022989"/>
    </source>
</evidence>
<dbReference type="Pfam" id="PF03186">
    <property type="entry name" value="CobD_Cbib"/>
    <property type="match status" value="1"/>
</dbReference>
<reference evidence="10 11" key="1">
    <citation type="submission" date="2023-03" db="EMBL/GenBank/DDBJ databases">
        <title>YIM 133296 draft genome.</title>
        <authorList>
            <person name="Xiong L."/>
        </authorList>
    </citation>
    <scope>NUCLEOTIDE SEQUENCE [LARGE SCALE GENOMIC DNA]</scope>
    <source>
        <strain evidence="10 11">YIM 133296</strain>
    </source>
</reference>
<evidence type="ECO:0000256" key="2">
    <source>
        <dbReference type="ARBA" id="ARBA00004953"/>
    </source>
</evidence>
<evidence type="ECO:0000256" key="4">
    <source>
        <dbReference type="ARBA" id="ARBA00022475"/>
    </source>
</evidence>
<protein>
    <recommendedName>
        <fullName evidence="9">Cobalamin biosynthesis protein CobD</fullName>
    </recommendedName>
</protein>
<accession>A0ABT6C674</accession>
<dbReference type="EMBL" id="JAROAV010000028">
    <property type="protein sequence ID" value="MDF8264423.1"/>
    <property type="molecule type" value="Genomic_DNA"/>
</dbReference>
<evidence type="ECO:0000256" key="5">
    <source>
        <dbReference type="ARBA" id="ARBA00022573"/>
    </source>
</evidence>
<sequence>MSARAAGLLLGFALDRLLGDPSRGHPVALFGSLARRLEARTYAQRRLRGATFAGVLAGGPVVVGVLLERSVRHRPVAAALVTAAATYVVLGGRTLEREAHAVAALLEADDLPGARRRVTHLVGRTPDRLSAQEVARAAVESVAENTSDAVVAPLLWGAVAGVPGLLGYRAINTLDAMVGHRTERYVEFGWGSARLDDVANLAPARATALLAGVTSGRPAEAVRVWRRDASQHPSPNAGPVEAAFAGGLGVRLGGRNSYDGAVEDRGELGDGPGADVPDIRRATHLARRVDAAAAALTVALAVRLGRPR</sequence>
<comment type="caution">
    <text evidence="10">The sequence shown here is derived from an EMBL/GenBank/DDBJ whole genome shotgun (WGS) entry which is preliminary data.</text>
</comment>
<dbReference type="NCBIfam" id="NF002276">
    <property type="entry name" value="PRK01209.1-4"/>
    <property type="match status" value="1"/>
</dbReference>
<evidence type="ECO:0000256" key="3">
    <source>
        <dbReference type="ARBA" id="ARBA00006263"/>
    </source>
</evidence>
<gene>
    <name evidence="9" type="primary">cobD</name>
    <name evidence="10" type="ORF">P4R38_09225</name>
</gene>
<organism evidence="10 11">
    <name type="scientific">Luteipulveratus flavus</name>
    <dbReference type="NCBI Taxonomy" id="3031728"/>
    <lineage>
        <taxon>Bacteria</taxon>
        <taxon>Bacillati</taxon>
        <taxon>Actinomycetota</taxon>
        <taxon>Actinomycetes</taxon>
        <taxon>Micrococcales</taxon>
        <taxon>Dermacoccaceae</taxon>
        <taxon>Luteipulveratus</taxon>
    </lineage>
</organism>